<dbReference type="InterPro" id="IPR014776">
    <property type="entry name" value="4pyrrole_Mease_sub2"/>
</dbReference>
<feature type="binding site" evidence="6 7">
    <location>
        <position position="207"/>
    </location>
    <ligand>
        <name>S-adenosyl-L-methionine</name>
        <dbReference type="ChEBI" id="CHEBI:59789"/>
    </ligand>
</feature>
<dbReference type="Pfam" id="PF00590">
    <property type="entry name" value="TP_methylase"/>
    <property type="match status" value="1"/>
</dbReference>
<feature type="binding site" evidence="6 7">
    <location>
        <begin position="112"/>
        <end position="113"/>
    </location>
    <ligand>
        <name>S-adenosyl-L-methionine</name>
        <dbReference type="ChEBI" id="CHEBI:59789"/>
    </ligand>
</feature>
<evidence type="ECO:0000256" key="3">
    <source>
        <dbReference type="ARBA" id="ARBA00022603"/>
    </source>
</evidence>
<dbReference type="InterPro" id="IPR004551">
    <property type="entry name" value="Dphthn_synthase"/>
</dbReference>
<dbReference type="CDD" id="cd11647">
    <property type="entry name" value="DHP5_DphB"/>
    <property type="match status" value="1"/>
</dbReference>
<keyword evidence="3 6" id="KW-0489">Methyltransferase</keyword>
<feature type="binding site" evidence="6 7">
    <location>
        <position position="164"/>
    </location>
    <ligand>
        <name>S-adenosyl-L-methionine</name>
        <dbReference type="ChEBI" id="CHEBI:59789"/>
    </ligand>
</feature>
<dbReference type="GeneID" id="43708473"/>
<dbReference type="Gene3D" id="3.30.950.10">
    <property type="entry name" value="Methyltransferase, Cobalt-precorrin-4 Transmethylase, Domain 2"/>
    <property type="match status" value="1"/>
</dbReference>
<evidence type="ECO:0000256" key="2">
    <source>
        <dbReference type="ARBA" id="ARBA00006729"/>
    </source>
</evidence>
<dbReference type="RefSeq" id="WP_013295272.1">
    <property type="nucleotide sequence ID" value="NC_014408.1"/>
</dbReference>
<gene>
    <name evidence="6 9" type="primary">dphB</name>
    <name evidence="9" type="ordered locus">MTBMA_c04450</name>
</gene>
<dbReference type="InterPro" id="IPR014777">
    <property type="entry name" value="4pyrrole_Mease_sub1"/>
</dbReference>
<dbReference type="Gene3D" id="3.40.1010.10">
    <property type="entry name" value="Cobalt-precorrin-4 Transmethylase, Domain 1"/>
    <property type="match status" value="1"/>
</dbReference>
<dbReference type="HAMAP" id="MF_01084">
    <property type="entry name" value="Diphthine_synth"/>
    <property type="match status" value="1"/>
</dbReference>
<comment type="function">
    <text evidence="6">S-adenosyl-L-methionine-dependent methyltransferase that catalyzes the trimethylation of the amino group of the modified target histidine residue in translation elongation factor 2 (EF-2), to form an intermediate called diphthine. The three successive methylation reactions represent the second step of diphthamide biosynthesis.</text>
</comment>
<dbReference type="SUPFAM" id="SSF53790">
    <property type="entry name" value="Tetrapyrrole methylase"/>
    <property type="match status" value="1"/>
</dbReference>
<proteinExistence type="inferred from homology"/>
<dbReference type="STRING" id="79929.MTBMA_c04450"/>
<accession>D9PUZ9</accession>
<dbReference type="EC" id="2.1.1.98" evidence="6"/>
<comment type="catalytic activity">
    <reaction evidence="6">
        <text>2-[(3S)-amino-3-carboxypropyl]-L-histidyl-[translation elongation factor 2] + 3 S-adenosyl-L-methionine = diphthine-[translation elongation factor 2] + 3 S-adenosyl-L-homocysteine + 3 H(+)</text>
        <dbReference type="Rhea" id="RHEA:36415"/>
        <dbReference type="Rhea" id="RHEA-COMP:9749"/>
        <dbReference type="Rhea" id="RHEA-COMP:10172"/>
        <dbReference type="ChEBI" id="CHEBI:15378"/>
        <dbReference type="ChEBI" id="CHEBI:57856"/>
        <dbReference type="ChEBI" id="CHEBI:59789"/>
        <dbReference type="ChEBI" id="CHEBI:73995"/>
        <dbReference type="ChEBI" id="CHEBI:82696"/>
        <dbReference type="EC" id="2.1.1.98"/>
    </reaction>
</comment>
<protein>
    <recommendedName>
        <fullName evidence="6">Diphthine synthase</fullName>
        <ecNumber evidence="6">2.1.1.98</ecNumber>
    </recommendedName>
    <alternativeName>
        <fullName evidence="6">Diphthamide biosynthesis methyltransferase</fullName>
    </alternativeName>
</protein>
<comment type="subunit">
    <text evidence="6">Homodimer.</text>
</comment>
<feature type="domain" description="Tetrapyrrole methylase" evidence="8">
    <location>
        <begin position="1"/>
        <end position="211"/>
    </location>
</feature>
<dbReference type="GeneID" id="9704151"/>
<reference key="1">
    <citation type="submission" date="2009-08" db="EMBL/GenBank/DDBJ databases">
        <title>The genome sequence of Methanothermobacter marburgensis.</title>
        <authorList>
            <person name="Kaster A."/>
            <person name="Seedorf H."/>
            <person name="Goenrich M."/>
            <person name="Wiezer A."/>
            <person name="Liesegang H."/>
            <person name="Thauer R."/>
            <person name="Gottschalk G."/>
        </authorList>
    </citation>
    <scope>NUCLEOTIDE SEQUENCE</scope>
    <source>
        <strain>Marburg</strain>
    </source>
</reference>
<feature type="binding site" evidence="6 7">
    <location>
        <position position="232"/>
    </location>
    <ligand>
        <name>S-adenosyl-L-methionine</name>
        <dbReference type="ChEBI" id="CHEBI:59789"/>
    </ligand>
</feature>
<dbReference type="NCBIfam" id="TIGR00522">
    <property type="entry name" value="dph5"/>
    <property type="match status" value="1"/>
</dbReference>
<dbReference type="PIRSF" id="PIRSF036432">
    <property type="entry name" value="Diphthine_synth"/>
    <property type="match status" value="1"/>
</dbReference>
<dbReference type="PaxDb" id="79929-MTBMA_c04450"/>
<evidence type="ECO:0000256" key="4">
    <source>
        <dbReference type="ARBA" id="ARBA00022679"/>
    </source>
</evidence>
<dbReference type="OrthoDB" id="39139at2157"/>
<keyword evidence="4 6" id="KW-0808">Transferase</keyword>
<dbReference type="AlphaFoldDB" id="D9PUZ9"/>
<feature type="binding site" evidence="6 7">
    <location>
        <position position="9"/>
    </location>
    <ligand>
        <name>S-adenosyl-L-methionine</name>
        <dbReference type="ChEBI" id="CHEBI:59789"/>
    </ligand>
</feature>
<feature type="binding site" evidence="6 7">
    <location>
        <position position="84"/>
    </location>
    <ligand>
        <name>S-adenosyl-L-methionine</name>
        <dbReference type="ChEBI" id="CHEBI:59789"/>
    </ligand>
</feature>
<dbReference type="EMBL" id="CP001710">
    <property type="protein sequence ID" value="ADL58046.1"/>
    <property type="molecule type" value="Genomic_DNA"/>
</dbReference>
<evidence type="ECO:0000313" key="10">
    <source>
        <dbReference type="Proteomes" id="UP000000345"/>
    </source>
</evidence>
<feature type="binding site" evidence="6 7">
    <location>
        <position position="87"/>
    </location>
    <ligand>
        <name>S-adenosyl-L-methionine</name>
        <dbReference type="ChEBI" id="CHEBI:59789"/>
    </ligand>
</feature>
<name>D9PUZ9_METTM</name>
<dbReference type="PANTHER" id="PTHR10882">
    <property type="entry name" value="DIPHTHINE SYNTHASE"/>
    <property type="match status" value="1"/>
</dbReference>
<comment type="pathway">
    <text evidence="1 6">Protein modification; peptidyl-diphthamide biosynthesis.</text>
</comment>
<keyword evidence="10" id="KW-1185">Reference proteome</keyword>
<dbReference type="InterPro" id="IPR035996">
    <property type="entry name" value="4pyrrol_Methylase_sf"/>
</dbReference>
<dbReference type="PATRIC" id="fig|79929.8.peg.435"/>
<sequence length="264" mass="29085">MLYIIGLGLYDENDISVKGLKALKACSRVYAEFYTAILQGASLSAIEELTGKDIDILRREEIEEERIPLLEAEKSDVALLVPGDPLVATTHTELILDARRRGIETRVIHASSIISAAPGLAGLQAYKFGRIITVPFTSENYFPTSPYVNIRDNLERDSHSLVLLDIEAHKRRYMTANEGLEYLLRASEKLGDDTINEKTLAVVIARAGSERPLVRADAISSLIKEDFGDPLHCLVVPGALHFIEAEYLVEVAGAPRSIVEGMII</sequence>
<dbReference type="Proteomes" id="UP000000345">
    <property type="component" value="Chromosome"/>
</dbReference>
<dbReference type="GO" id="GO:0017183">
    <property type="term" value="P:protein histidyl modification to diphthamide"/>
    <property type="evidence" value="ECO:0007669"/>
    <property type="project" value="UniProtKB-UniRule"/>
</dbReference>
<evidence type="ECO:0000256" key="6">
    <source>
        <dbReference type="HAMAP-Rule" id="MF_01084"/>
    </source>
</evidence>
<dbReference type="UniPathway" id="UPA00559"/>
<dbReference type="PANTHER" id="PTHR10882:SF0">
    <property type="entry name" value="DIPHTHINE METHYL ESTER SYNTHASE"/>
    <property type="match status" value="1"/>
</dbReference>
<keyword evidence="5 6" id="KW-0949">S-adenosyl-L-methionine</keyword>
<comment type="similarity">
    <text evidence="2 6">Belongs to the diphthine synthase family.</text>
</comment>
<dbReference type="HOGENOM" id="CLU_066040_0_0_2"/>
<organism evidence="9 10">
    <name type="scientific">Methanothermobacter marburgensis (strain ATCC BAA-927 / DSM 2133 / JCM 14651 / NBRC 100331 / OCM 82 / Marburg)</name>
    <name type="common">Methanobacterium thermoautotrophicum</name>
    <dbReference type="NCBI Taxonomy" id="79929"/>
    <lineage>
        <taxon>Archaea</taxon>
        <taxon>Methanobacteriati</taxon>
        <taxon>Methanobacteriota</taxon>
        <taxon>Methanomada group</taxon>
        <taxon>Methanobacteria</taxon>
        <taxon>Methanobacteriales</taxon>
        <taxon>Methanobacteriaceae</taxon>
        <taxon>Methanothermobacter</taxon>
    </lineage>
</organism>
<dbReference type="GO" id="GO:0032259">
    <property type="term" value="P:methylation"/>
    <property type="evidence" value="ECO:0007669"/>
    <property type="project" value="UniProtKB-KW"/>
</dbReference>
<evidence type="ECO:0000256" key="5">
    <source>
        <dbReference type="ARBA" id="ARBA00022691"/>
    </source>
</evidence>
<reference evidence="9 10" key="2">
    <citation type="journal article" date="2010" name="J. Bacteriol.">
        <title>Complete genome sequence of Methanothermobacter marburgensis, a methanoarchaeon model organism.</title>
        <authorList>
            <person name="Liesegang H."/>
            <person name="Kaster A.K."/>
            <person name="Wiezer A."/>
            <person name="Goenrich M."/>
            <person name="Wollherr A."/>
            <person name="Seedorf H."/>
            <person name="Gottschalk G."/>
            <person name="Thauer R.K."/>
        </authorList>
    </citation>
    <scope>NUCLEOTIDE SEQUENCE [LARGE SCALE GENOMIC DNA]</scope>
    <source>
        <strain evidence="10">ATCC BAA-927 / DSM 2133 / JCM 14651 / NBRC 100331 / OCM 82 / Marburg</strain>
    </source>
</reference>
<dbReference type="KEGG" id="mmg:MTBMA_c04450"/>
<evidence type="ECO:0000313" key="9">
    <source>
        <dbReference type="EMBL" id="ADL58046.1"/>
    </source>
</evidence>
<evidence type="ECO:0000259" key="8">
    <source>
        <dbReference type="Pfam" id="PF00590"/>
    </source>
</evidence>
<evidence type="ECO:0000256" key="7">
    <source>
        <dbReference type="PIRSR" id="PIRSR036432-1"/>
    </source>
</evidence>
<dbReference type="GO" id="GO:0004164">
    <property type="term" value="F:diphthine synthase activity"/>
    <property type="evidence" value="ECO:0007669"/>
    <property type="project" value="UniProtKB-UniRule"/>
</dbReference>
<evidence type="ECO:0000256" key="1">
    <source>
        <dbReference type="ARBA" id="ARBA00005156"/>
    </source>
</evidence>
<dbReference type="InterPro" id="IPR000878">
    <property type="entry name" value="4pyrrol_Mease"/>
</dbReference>